<evidence type="ECO:0000313" key="12">
    <source>
        <dbReference type="Proteomes" id="UP000706039"/>
    </source>
</evidence>
<sequence>MSRPETIRQRSAKHGFTSIWPSAENGFSLCRRSAEHGFTPAWRSAENGFTLIEMLVALAVFSLAALALLRLEGATLSSTHELDRRTMAQIVARNLAAEVLTDPVAPTLGETKGEEVNGGSTWHWTRAARRIGDGVAIRIDIAVADEAGQAMADLTLVRRAQ</sequence>
<keyword evidence="8 9" id="KW-0472">Membrane</keyword>
<dbReference type="SUPFAM" id="SSF54523">
    <property type="entry name" value="Pili subunits"/>
    <property type="match status" value="1"/>
</dbReference>
<comment type="PTM">
    <text evidence="9">Cleaved by prepilin peptidase.</text>
</comment>
<dbReference type="Gene3D" id="3.30.1300.30">
    <property type="entry name" value="GSPII I/J protein-like"/>
    <property type="match status" value="1"/>
</dbReference>
<evidence type="ECO:0000256" key="8">
    <source>
        <dbReference type="ARBA" id="ARBA00023136"/>
    </source>
</evidence>
<protein>
    <recommendedName>
        <fullName evidence="9">Type II secretion system protein I</fullName>
        <shortName evidence="9">T2SS minor pseudopilin I</shortName>
    </recommendedName>
</protein>
<dbReference type="NCBIfam" id="TIGR01707">
    <property type="entry name" value="gspI"/>
    <property type="match status" value="1"/>
</dbReference>
<evidence type="ECO:0000256" key="6">
    <source>
        <dbReference type="ARBA" id="ARBA00022692"/>
    </source>
</evidence>
<dbReference type="Pfam" id="PF07963">
    <property type="entry name" value="N_methyl"/>
    <property type="match status" value="1"/>
</dbReference>
<feature type="domain" description="Type II secretion system protein GspI C-terminal" evidence="10">
    <location>
        <begin position="82"/>
        <end position="156"/>
    </location>
</feature>
<dbReference type="InterPro" id="IPR003413">
    <property type="entry name" value="T2SS_GspI_C"/>
</dbReference>
<evidence type="ECO:0000313" key="11">
    <source>
        <dbReference type="EMBL" id="MBY8823024.1"/>
    </source>
</evidence>
<dbReference type="Pfam" id="PF02501">
    <property type="entry name" value="T2SSI"/>
    <property type="match status" value="1"/>
</dbReference>
<comment type="similarity">
    <text evidence="2 9">Belongs to the GSP I family.</text>
</comment>
<proteinExistence type="inferred from homology"/>
<keyword evidence="4 9" id="KW-0488">Methylation</keyword>
<gene>
    <name evidence="11" type="primary">gspI</name>
    <name evidence="11" type="ORF">K7G82_12020</name>
</gene>
<keyword evidence="6 9" id="KW-0812">Transmembrane</keyword>
<dbReference type="InterPro" id="IPR010052">
    <property type="entry name" value="T2SS_protein-GspI"/>
</dbReference>
<keyword evidence="12" id="KW-1185">Reference proteome</keyword>
<feature type="transmembrane region" description="Helical" evidence="9">
    <location>
        <begin position="48"/>
        <end position="69"/>
    </location>
</feature>
<name>A0ABS7PPV6_9SPHN</name>
<evidence type="ECO:0000256" key="4">
    <source>
        <dbReference type="ARBA" id="ARBA00022481"/>
    </source>
</evidence>
<keyword evidence="7 9" id="KW-1133">Transmembrane helix</keyword>
<keyword evidence="3" id="KW-1003">Cell membrane</keyword>
<dbReference type="InterPro" id="IPR045584">
    <property type="entry name" value="Pilin-like"/>
</dbReference>
<evidence type="ECO:0000256" key="9">
    <source>
        <dbReference type="RuleBase" id="RU368030"/>
    </source>
</evidence>
<dbReference type="InterPro" id="IPR012902">
    <property type="entry name" value="N_methyl_site"/>
</dbReference>
<dbReference type="PANTHER" id="PTHR38779">
    <property type="entry name" value="TYPE II SECRETION SYSTEM PROTEIN I-RELATED"/>
    <property type="match status" value="1"/>
</dbReference>
<comment type="subunit">
    <text evidence="9">Type II secretion is composed of four main components: the outer membrane complex, the inner membrane complex, the cytoplasmic secretion ATPase and the periplasm-spanning pseudopilus.</text>
</comment>
<comment type="function">
    <text evidence="9">Component of the type II secretion system required for the energy-dependent secretion of extracellular factors such as proteases and toxins from the periplasm.</text>
</comment>
<evidence type="ECO:0000256" key="5">
    <source>
        <dbReference type="ARBA" id="ARBA00022519"/>
    </source>
</evidence>
<comment type="caution">
    <text evidence="11">The sequence shown here is derived from an EMBL/GenBank/DDBJ whole genome shotgun (WGS) entry which is preliminary data.</text>
</comment>
<evidence type="ECO:0000256" key="2">
    <source>
        <dbReference type="ARBA" id="ARBA00008358"/>
    </source>
</evidence>
<evidence type="ECO:0000259" key="10">
    <source>
        <dbReference type="Pfam" id="PF02501"/>
    </source>
</evidence>
<evidence type="ECO:0000256" key="3">
    <source>
        <dbReference type="ARBA" id="ARBA00022475"/>
    </source>
</evidence>
<keyword evidence="5 9" id="KW-0997">Cell inner membrane</keyword>
<dbReference type="Proteomes" id="UP000706039">
    <property type="component" value="Unassembled WGS sequence"/>
</dbReference>
<dbReference type="PANTHER" id="PTHR38779:SF2">
    <property type="entry name" value="TYPE II SECRETION SYSTEM PROTEIN I-RELATED"/>
    <property type="match status" value="1"/>
</dbReference>
<comment type="subcellular location">
    <subcellularLocation>
        <location evidence="1 9">Cell inner membrane</location>
        <topology evidence="1 9">Single-pass membrane protein</topology>
    </subcellularLocation>
</comment>
<organism evidence="11 12">
    <name type="scientific">Sphingomonas colocasiae</name>
    <dbReference type="NCBI Taxonomy" id="1848973"/>
    <lineage>
        <taxon>Bacteria</taxon>
        <taxon>Pseudomonadati</taxon>
        <taxon>Pseudomonadota</taxon>
        <taxon>Alphaproteobacteria</taxon>
        <taxon>Sphingomonadales</taxon>
        <taxon>Sphingomonadaceae</taxon>
        <taxon>Sphingomonas</taxon>
    </lineage>
</organism>
<reference evidence="11 12" key="1">
    <citation type="submission" date="2021-08" db="EMBL/GenBank/DDBJ databases">
        <authorList>
            <person name="Tuo L."/>
        </authorList>
    </citation>
    <scope>NUCLEOTIDE SEQUENCE [LARGE SCALE GENOMIC DNA]</scope>
    <source>
        <strain evidence="11 12">JCM 31229</strain>
    </source>
</reference>
<evidence type="ECO:0000256" key="7">
    <source>
        <dbReference type="ARBA" id="ARBA00022989"/>
    </source>
</evidence>
<dbReference type="NCBIfam" id="TIGR02532">
    <property type="entry name" value="IV_pilin_GFxxxE"/>
    <property type="match status" value="1"/>
</dbReference>
<evidence type="ECO:0000256" key="1">
    <source>
        <dbReference type="ARBA" id="ARBA00004377"/>
    </source>
</evidence>
<dbReference type="EMBL" id="JAINVV010000004">
    <property type="protein sequence ID" value="MBY8823024.1"/>
    <property type="molecule type" value="Genomic_DNA"/>
</dbReference>
<accession>A0ABS7PPV6</accession>